<keyword evidence="2" id="KW-1185">Reference proteome</keyword>
<dbReference type="RefSeq" id="WP_252955009.1">
    <property type="nucleotide sequence ID" value="NZ_JAFIRR010000127.1"/>
</dbReference>
<reference evidence="1 2" key="1">
    <citation type="submission" date="2021-12" db="EMBL/GenBank/DDBJ databases">
        <title>Siccirubricoccus leaddurans sp. nov., a high concentration Zn2+ tolerance bacterium.</title>
        <authorList>
            <person name="Cao Y."/>
        </authorList>
    </citation>
    <scope>NUCLEOTIDE SEQUENCE [LARGE SCALE GENOMIC DNA]</scope>
    <source>
        <strain evidence="1 2">KC 17139</strain>
    </source>
</reference>
<dbReference type="Proteomes" id="UP001523392">
    <property type="component" value="Unassembled WGS sequence"/>
</dbReference>
<protein>
    <recommendedName>
        <fullName evidence="3">Transposase</fullName>
    </recommendedName>
</protein>
<evidence type="ECO:0000313" key="1">
    <source>
        <dbReference type="EMBL" id="MCO6418381.1"/>
    </source>
</evidence>
<proteinExistence type="predicted"/>
<organism evidence="1 2">
    <name type="scientific">Siccirubricoccus soli</name>
    <dbReference type="NCBI Taxonomy" id="2899147"/>
    <lineage>
        <taxon>Bacteria</taxon>
        <taxon>Pseudomonadati</taxon>
        <taxon>Pseudomonadota</taxon>
        <taxon>Alphaproteobacteria</taxon>
        <taxon>Acetobacterales</taxon>
        <taxon>Roseomonadaceae</taxon>
        <taxon>Siccirubricoccus</taxon>
    </lineage>
</organism>
<name>A0ABT1D901_9PROT</name>
<gene>
    <name evidence="1" type="ORF">JYK14_19745</name>
</gene>
<comment type="caution">
    <text evidence="1">The sequence shown here is derived from an EMBL/GenBank/DDBJ whole genome shotgun (WGS) entry which is preliminary data.</text>
</comment>
<evidence type="ECO:0000313" key="2">
    <source>
        <dbReference type="Proteomes" id="UP001523392"/>
    </source>
</evidence>
<dbReference type="EMBL" id="JAFIRR010000127">
    <property type="protein sequence ID" value="MCO6418381.1"/>
    <property type="molecule type" value="Genomic_DNA"/>
</dbReference>
<sequence length="167" mass="17172">MHIAQGAIDSALVAGQSAGSVARAHGLGADAVERHRKNHVAPQLAAAARLSAPATALAAPVKRARQIAAGAPPTPAERVHLDGLTDTLRRSLARLETAADDAAQGKALVALSALSGQITRAIDSVARLRSIGAPKDPHRQGLNLIINIGGERRIVTSRAAPVIEPEE</sequence>
<evidence type="ECO:0008006" key="3">
    <source>
        <dbReference type="Google" id="ProtNLM"/>
    </source>
</evidence>
<accession>A0ABT1D901</accession>